<name>A0ABV2RAB7_9CAUL</name>
<sequence>MPHAVHIHDSPPPQGVEPLVLRRVSSAFPTGVTIVSILTPDGEPCGLTVNSFTSVSLDPPLVSWSLKKTSPSLEHFDRATAGIISILSQEQAELALRFASPLPDKFAGVAHSPCPRGAPIIDGSLAHLECSPWSRVEAGDHVLYIWRVEHARLNTLTAPLTFHAGGFRQLSA</sequence>
<dbReference type="SUPFAM" id="SSF50475">
    <property type="entry name" value="FMN-binding split barrel"/>
    <property type="match status" value="1"/>
</dbReference>
<comment type="caution">
    <text evidence="4">The sequence shown here is derived from an EMBL/GenBank/DDBJ whole genome shotgun (WGS) entry which is preliminary data.</text>
</comment>
<evidence type="ECO:0000313" key="4">
    <source>
        <dbReference type="EMBL" id="MET4683350.1"/>
    </source>
</evidence>
<evidence type="ECO:0000256" key="2">
    <source>
        <dbReference type="ARBA" id="ARBA00023002"/>
    </source>
</evidence>
<dbReference type="Pfam" id="PF01613">
    <property type="entry name" value="Flavin_Reduct"/>
    <property type="match status" value="1"/>
</dbReference>
<dbReference type="Gene3D" id="2.30.110.10">
    <property type="entry name" value="Electron Transport, Fmn-binding Protein, Chain A"/>
    <property type="match status" value="1"/>
</dbReference>
<dbReference type="InterPro" id="IPR012349">
    <property type="entry name" value="Split_barrel_FMN-bd"/>
</dbReference>
<gene>
    <name evidence="4" type="ORF">ABIE19_001259</name>
</gene>
<dbReference type="EMBL" id="JBEPTF010000001">
    <property type="protein sequence ID" value="MET4683350.1"/>
    <property type="molecule type" value="Genomic_DNA"/>
</dbReference>
<dbReference type="InterPro" id="IPR002563">
    <property type="entry name" value="Flavin_Rdtase-like_dom"/>
</dbReference>
<dbReference type="InterPro" id="IPR050268">
    <property type="entry name" value="NADH-dep_flavin_reductase"/>
</dbReference>
<dbReference type="RefSeq" id="WP_354088273.1">
    <property type="nucleotide sequence ID" value="NZ_JBEPTF010000001.1"/>
</dbReference>
<comment type="similarity">
    <text evidence="1">Belongs to the non-flavoprotein flavin reductase family.</text>
</comment>
<evidence type="ECO:0000256" key="1">
    <source>
        <dbReference type="ARBA" id="ARBA00008898"/>
    </source>
</evidence>
<keyword evidence="5" id="KW-1185">Reference proteome</keyword>
<protein>
    <submittedName>
        <fullName evidence="4">Flavin reductase (DIM6/NTAB) family NADH-FMN oxidoreductase RutF</fullName>
    </submittedName>
</protein>
<dbReference type="Proteomes" id="UP001549313">
    <property type="component" value="Unassembled WGS sequence"/>
</dbReference>
<accession>A0ABV2RAB7</accession>
<reference evidence="4 5" key="1">
    <citation type="submission" date="2024-06" db="EMBL/GenBank/DDBJ databases">
        <title>Sorghum-associated microbial communities from plants grown in Nebraska, USA.</title>
        <authorList>
            <person name="Schachtman D."/>
        </authorList>
    </citation>
    <scope>NUCLEOTIDE SEQUENCE [LARGE SCALE GENOMIC DNA]</scope>
    <source>
        <strain evidence="4 5">2814</strain>
    </source>
</reference>
<evidence type="ECO:0000259" key="3">
    <source>
        <dbReference type="SMART" id="SM00903"/>
    </source>
</evidence>
<organism evidence="4 5">
    <name type="scientific">Brevundimonas faecalis</name>
    <dbReference type="NCBI Taxonomy" id="947378"/>
    <lineage>
        <taxon>Bacteria</taxon>
        <taxon>Pseudomonadati</taxon>
        <taxon>Pseudomonadota</taxon>
        <taxon>Alphaproteobacteria</taxon>
        <taxon>Caulobacterales</taxon>
        <taxon>Caulobacteraceae</taxon>
        <taxon>Brevundimonas</taxon>
    </lineage>
</organism>
<dbReference type="PANTHER" id="PTHR30466:SF11">
    <property type="entry name" value="FLAVIN-DEPENDENT MONOOXYGENASE, REDUCTASE SUBUNIT HSAB"/>
    <property type="match status" value="1"/>
</dbReference>
<dbReference type="PANTHER" id="PTHR30466">
    <property type="entry name" value="FLAVIN REDUCTASE"/>
    <property type="match status" value="1"/>
</dbReference>
<proteinExistence type="inferred from homology"/>
<evidence type="ECO:0000313" key="5">
    <source>
        <dbReference type="Proteomes" id="UP001549313"/>
    </source>
</evidence>
<dbReference type="SMART" id="SM00903">
    <property type="entry name" value="Flavin_Reduct"/>
    <property type="match status" value="1"/>
</dbReference>
<feature type="domain" description="Flavin reductase like" evidence="3">
    <location>
        <begin position="25"/>
        <end position="169"/>
    </location>
</feature>
<keyword evidence="2" id="KW-0560">Oxidoreductase</keyword>